<dbReference type="Gene3D" id="3.40.50.1820">
    <property type="entry name" value="alpha/beta hydrolase"/>
    <property type="match status" value="1"/>
</dbReference>
<protein>
    <submittedName>
        <fullName evidence="3">Alpha/beta-hydrolase</fullName>
    </submittedName>
</protein>
<keyword evidence="4" id="KW-1185">Reference proteome</keyword>
<gene>
    <name evidence="3" type="ORF">PsYK624_032910</name>
</gene>
<feature type="chain" id="PRO_5040395180" evidence="1">
    <location>
        <begin position="20"/>
        <end position="372"/>
    </location>
</feature>
<evidence type="ECO:0000259" key="2">
    <source>
        <dbReference type="Pfam" id="PF00561"/>
    </source>
</evidence>
<accession>A0A9P3LAQ0</accession>
<feature type="domain" description="AB hydrolase-1" evidence="2">
    <location>
        <begin position="197"/>
        <end position="263"/>
    </location>
</feature>
<organism evidence="3 4">
    <name type="scientific">Phanerochaete sordida</name>
    <dbReference type="NCBI Taxonomy" id="48140"/>
    <lineage>
        <taxon>Eukaryota</taxon>
        <taxon>Fungi</taxon>
        <taxon>Dikarya</taxon>
        <taxon>Basidiomycota</taxon>
        <taxon>Agaricomycotina</taxon>
        <taxon>Agaricomycetes</taxon>
        <taxon>Polyporales</taxon>
        <taxon>Phanerochaetaceae</taxon>
        <taxon>Phanerochaete</taxon>
    </lineage>
</organism>
<comment type="caution">
    <text evidence="3">The sequence shown here is derived from an EMBL/GenBank/DDBJ whole genome shotgun (WGS) entry which is preliminary data.</text>
</comment>
<feature type="signal peptide" evidence="1">
    <location>
        <begin position="1"/>
        <end position="19"/>
    </location>
</feature>
<evidence type="ECO:0000313" key="4">
    <source>
        <dbReference type="Proteomes" id="UP000703269"/>
    </source>
</evidence>
<dbReference type="PANTHER" id="PTHR43194:SF4">
    <property type="entry name" value="AB HYDROLASE-1 DOMAIN-CONTAINING PROTEIN"/>
    <property type="match status" value="1"/>
</dbReference>
<keyword evidence="1" id="KW-0732">Signal</keyword>
<dbReference type="PANTHER" id="PTHR43194">
    <property type="entry name" value="HYDROLASE ALPHA/BETA FOLD FAMILY"/>
    <property type="match status" value="1"/>
</dbReference>
<dbReference type="InterPro" id="IPR000073">
    <property type="entry name" value="AB_hydrolase_1"/>
</dbReference>
<sequence length="372" mass="39981">MKPFSCIPLLALFATLAATQRTPPGTLHRRTYFYAGGTLEPQAPSVVSRGQVYVEHLVPAHVTQPLPLLLVHGQGMTGTNFLNTPDGRRGWADHFLGRGWEIYIVDQPARGRSAWDAAADGPAVLVDARSIAAMFTGVQHFALWPQARLHTQWPGAGTPGDAVFNAFFRSTVQSLANHTQSEAEMRAAAGELFARTGPVVLLTHSQGGALGWVLADARPESVRAIVALEPSGPPFRDAVIANTPDLAWGLTNVPLAYAPPAAAPADLAPTAVFAEPSLNYTCFMQGTSPPRKLVDIAEIPVLLVTSQASYHAVYDDCTVAYLRQAGVGVEHVRLEDVGILGNAHMMFMELNNIEIAEEVVEPWLAKTVRSTV</sequence>
<dbReference type="EMBL" id="BPQB01000005">
    <property type="protein sequence ID" value="GJE87208.1"/>
    <property type="molecule type" value="Genomic_DNA"/>
</dbReference>
<name>A0A9P3LAQ0_9APHY</name>
<dbReference type="Proteomes" id="UP000703269">
    <property type="component" value="Unassembled WGS sequence"/>
</dbReference>
<dbReference type="CDD" id="cd12809">
    <property type="entry name" value="Esterase_713_like-2"/>
    <property type="match status" value="1"/>
</dbReference>
<reference evidence="3 4" key="1">
    <citation type="submission" date="2021-08" db="EMBL/GenBank/DDBJ databases">
        <title>Draft Genome Sequence of Phanerochaete sordida strain YK-624.</title>
        <authorList>
            <person name="Mori T."/>
            <person name="Dohra H."/>
            <person name="Suzuki T."/>
            <person name="Kawagishi H."/>
            <person name="Hirai H."/>
        </authorList>
    </citation>
    <scope>NUCLEOTIDE SEQUENCE [LARGE SCALE GENOMIC DNA]</scope>
    <source>
        <strain evidence="3 4">YK-624</strain>
    </source>
</reference>
<evidence type="ECO:0000313" key="3">
    <source>
        <dbReference type="EMBL" id="GJE87208.1"/>
    </source>
</evidence>
<dbReference type="InterPro" id="IPR029058">
    <property type="entry name" value="AB_hydrolase_fold"/>
</dbReference>
<proteinExistence type="predicted"/>
<dbReference type="Pfam" id="PF00561">
    <property type="entry name" value="Abhydrolase_1"/>
    <property type="match status" value="1"/>
</dbReference>
<dbReference type="AlphaFoldDB" id="A0A9P3LAQ0"/>
<dbReference type="InterPro" id="IPR050228">
    <property type="entry name" value="Carboxylesterase_BioH"/>
</dbReference>
<dbReference type="OrthoDB" id="9978720at2759"/>
<dbReference type="SUPFAM" id="SSF53474">
    <property type="entry name" value="alpha/beta-Hydrolases"/>
    <property type="match status" value="1"/>
</dbReference>
<evidence type="ECO:0000256" key="1">
    <source>
        <dbReference type="SAM" id="SignalP"/>
    </source>
</evidence>